<dbReference type="RefSeq" id="XP_065653426.1">
    <property type="nucleotide sequence ID" value="XM_065797354.1"/>
</dbReference>
<keyword evidence="11" id="KW-0206">Cytoskeleton</keyword>
<keyword evidence="5" id="KW-0963">Cytoplasm</keyword>
<protein>
    <submittedName>
        <fullName evidence="15 16">WD repeat-containing and planar cell polarity effector protein fritz homolog isoform X1</fullName>
    </submittedName>
</protein>
<evidence type="ECO:0000256" key="8">
    <source>
        <dbReference type="ARBA" id="ARBA00022794"/>
    </source>
</evidence>
<keyword evidence="14" id="KW-1185">Reference proteome</keyword>
<dbReference type="Proteomes" id="UP001652625">
    <property type="component" value="Chromosome 05"/>
</dbReference>
<reference evidence="15 16" key="1">
    <citation type="submission" date="2025-05" db="UniProtKB">
        <authorList>
            <consortium name="RefSeq"/>
        </authorList>
    </citation>
    <scope>IDENTIFICATION</scope>
</reference>
<dbReference type="InterPro" id="IPR024511">
    <property type="entry name" value="Frtz"/>
</dbReference>
<dbReference type="InterPro" id="IPR036322">
    <property type="entry name" value="WD40_repeat_dom_sf"/>
</dbReference>
<dbReference type="PANTHER" id="PTHR13667:SF5">
    <property type="entry name" value="WD REPEAT-CONTAINING AND PLANAR CELL POLARITY EFFECTOR PROTEIN FRITZ HOMOLOG"/>
    <property type="match status" value="1"/>
</dbReference>
<keyword evidence="8" id="KW-0970">Cilium biogenesis/degradation</keyword>
<feature type="region of interest" description="Disordered" evidence="13">
    <location>
        <begin position="649"/>
        <end position="671"/>
    </location>
</feature>
<organism evidence="14 15">
    <name type="scientific">Hydra vulgaris</name>
    <name type="common">Hydra</name>
    <name type="synonym">Hydra attenuata</name>
    <dbReference type="NCBI Taxonomy" id="6087"/>
    <lineage>
        <taxon>Eukaryota</taxon>
        <taxon>Metazoa</taxon>
        <taxon>Cnidaria</taxon>
        <taxon>Hydrozoa</taxon>
        <taxon>Hydroidolina</taxon>
        <taxon>Anthoathecata</taxon>
        <taxon>Aplanulata</taxon>
        <taxon>Hydridae</taxon>
        <taxon>Hydra</taxon>
    </lineage>
</organism>
<evidence type="ECO:0000256" key="9">
    <source>
        <dbReference type="ARBA" id="ARBA00023069"/>
    </source>
</evidence>
<comment type="similarity">
    <text evidence="3">Belongs to the WD repeat fritz family.</text>
</comment>
<evidence type="ECO:0000256" key="12">
    <source>
        <dbReference type="ARBA" id="ARBA00023273"/>
    </source>
</evidence>
<keyword evidence="7" id="KW-0677">Repeat</keyword>
<keyword evidence="9" id="KW-0969">Cilium</keyword>
<evidence type="ECO:0000313" key="16">
    <source>
        <dbReference type="RefSeq" id="XP_065653426.1"/>
    </source>
</evidence>
<keyword evidence="4" id="KW-1003">Cell membrane</keyword>
<proteinExistence type="inferred from homology"/>
<name>A0ABM4BW34_HYDVU</name>
<evidence type="ECO:0000256" key="13">
    <source>
        <dbReference type="SAM" id="MobiDB-lite"/>
    </source>
</evidence>
<gene>
    <name evidence="15 16" type="primary">LOC136071853</name>
</gene>
<evidence type="ECO:0000256" key="11">
    <source>
        <dbReference type="ARBA" id="ARBA00023212"/>
    </source>
</evidence>
<evidence type="ECO:0000256" key="2">
    <source>
        <dbReference type="ARBA" id="ARBA00004430"/>
    </source>
</evidence>
<accession>A0ABM4BW34</accession>
<keyword evidence="6" id="KW-0853">WD repeat</keyword>
<feature type="compositionally biased region" description="Low complexity" evidence="13">
    <location>
        <begin position="653"/>
        <end position="671"/>
    </location>
</feature>
<evidence type="ECO:0000313" key="14">
    <source>
        <dbReference type="Proteomes" id="UP001652625"/>
    </source>
</evidence>
<dbReference type="GeneID" id="136071853"/>
<keyword evidence="12" id="KW-0966">Cell projection</keyword>
<evidence type="ECO:0000313" key="15">
    <source>
        <dbReference type="RefSeq" id="XP_065653425.1"/>
    </source>
</evidence>
<evidence type="ECO:0000256" key="3">
    <source>
        <dbReference type="ARBA" id="ARBA00006059"/>
    </source>
</evidence>
<sequence>MPAGLLAFLHIFSSRKLLQPHVIKSVGVHIYEDKKNTSNDLYIDLKRKYIEARGLSWYSSKRKSDRFKETLNEFEALLLVQHVVSISWKSIKTCQVVLSNGVIIHLTVSEEVLDLERIEIDKFFSTKISSYICNVIYHHSFMVFALLDKSELLLINLSKKTSEKFDEVSFANEVSTVSLPFGSSGVRLKRNMAVNTNYDMLCVWWTYSKEGVSSLQSYPNIVVLSLTRISNVYSMEISSCFQSSNDLVDLQFSCKLKNQILTVEQSQSTPFKYTAYLNVYDVTSARVIKAVSFSLKGHVSCVSRNSSQSKVVIMSSCGRLVLWDEDKRQKKMVKPSFVCTIINWHPNDCLFVIANSKGDFQIFDQSLNRLSLQLVGEEICEDILMLSKFFFTAPKLLYLSWATNDYNLNAIDSLSFYNDMLLLFESGPLCILRLEHGVCASGMLTSIELTCEYIKHQQFSEAVNLLSSMNWDVSGEECFQCLCLIAEHSFTDTFKEWVRGGEGVIEEALGSFYAPKQPLNAKTIIKFKDDVNRIARKFFNILLRFKRYEKAFLLAVDIGAKDLFMDIHYCALDEGKIDLANTSKNRAFLIHNQKDNQGLTIASNLMPYEIYDNNDKLTRKLEAVYITPAFSKYPRRVSVPLNENESERKYSSFKKLSTSSTSSSTSSGISSEKYLRSENVLFSDNFEKTHSDV</sequence>
<evidence type="ECO:0000256" key="1">
    <source>
        <dbReference type="ARBA" id="ARBA00004236"/>
    </source>
</evidence>
<evidence type="ECO:0000256" key="6">
    <source>
        <dbReference type="ARBA" id="ARBA00022574"/>
    </source>
</evidence>
<dbReference type="SUPFAM" id="SSF50978">
    <property type="entry name" value="WD40 repeat-like"/>
    <property type="match status" value="1"/>
</dbReference>
<evidence type="ECO:0000256" key="5">
    <source>
        <dbReference type="ARBA" id="ARBA00022490"/>
    </source>
</evidence>
<evidence type="ECO:0000256" key="7">
    <source>
        <dbReference type="ARBA" id="ARBA00022737"/>
    </source>
</evidence>
<dbReference type="Pfam" id="PF11768">
    <property type="entry name" value="Frtz"/>
    <property type="match status" value="1"/>
</dbReference>
<dbReference type="RefSeq" id="XP_065653425.1">
    <property type="nucleotide sequence ID" value="XM_065797353.1"/>
</dbReference>
<evidence type="ECO:0000256" key="10">
    <source>
        <dbReference type="ARBA" id="ARBA00023136"/>
    </source>
</evidence>
<dbReference type="PANTHER" id="PTHR13667">
    <property type="entry name" value="HOMOLOC-13"/>
    <property type="match status" value="1"/>
</dbReference>
<comment type="subcellular location">
    <subcellularLocation>
        <location evidence="1">Cell membrane</location>
    </subcellularLocation>
    <subcellularLocation>
        <location evidence="2">Cytoplasm</location>
        <location evidence="2">Cytoskeleton</location>
        <location evidence="2">Cilium axoneme</location>
    </subcellularLocation>
</comment>
<keyword evidence="10" id="KW-0472">Membrane</keyword>
<evidence type="ECO:0000256" key="4">
    <source>
        <dbReference type="ARBA" id="ARBA00022475"/>
    </source>
</evidence>